<dbReference type="InterPro" id="IPR026045">
    <property type="entry name" value="Ferric-bd"/>
</dbReference>
<sequence>MSITRRQFTATVGAALMLPALRVSAAEPDEAYLKELHDAARKEGELTWYVAHLTSELAEQVGQMFTARYPGVRVNVVRTTAQVAYQRLSQDLRANIANCDVFASTDIGHFLDLKDRGLLMQYVPRSHKTFDERFQNYDPDGYYSVTSSNLISLLYNPTKLKAEDVGTSWQALTDPKFKGRVSVGHPGFSGFVGTWLVAMTELYGEAFIDALAKNQPQVGRSIIDTVTTLISGERQVSAGPVSLALTQKARGNPVDVIYADEGAVLMVLPSAIMANARHPNAAKLFMEWSGSKEYASISVDEYNTPLRPDVPPREGVKSISEIKTIQPSNESVRTKVPELIEEWRDTFGV</sequence>
<organism evidence="3 4">
    <name type="scientific">Verticiella sediminum</name>
    <dbReference type="NCBI Taxonomy" id="1247510"/>
    <lineage>
        <taxon>Bacteria</taxon>
        <taxon>Pseudomonadati</taxon>
        <taxon>Pseudomonadota</taxon>
        <taxon>Betaproteobacteria</taxon>
        <taxon>Burkholderiales</taxon>
        <taxon>Alcaligenaceae</taxon>
        <taxon>Verticiella</taxon>
    </lineage>
</organism>
<feature type="chain" id="PRO_5022188935" evidence="2">
    <location>
        <begin position="26"/>
        <end position="349"/>
    </location>
</feature>
<dbReference type="PANTHER" id="PTHR30006">
    <property type="entry name" value="THIAMINE-BINDING PERIPLASMIC PROTEIN-RELATED"/>
    <property type="match status" value="1"/>
</dbReference>
<evidence type="ECO:0000256" key="1">
    <source>
        <dbReference type="ARBA" id="ARBA00022729"/>
    </source>
</evidence>
<accession>A0A556ARK4</accession>
<dbReference type="PIRSF" id="PIRSF002825">
    <property type="entry name" value="CfbpA"/>
    <property type="match status" value="1"/>
</dbReference>
<dbReference type="Gene3D" id="3.40.190.10">
    <property type="entry name" value="Periplasmic binding protein-like II"/>
    <property type="match status" value="2"/>
</dbReference>
<evidence type="ECO:0000256" key="2">
    <source>
        <dbReference type="SAM" id="SignalP"/>
    </source>
</evidence>
<protein>
    <submittedName>
        <fullName evidence="3">Extracellular solute-binding protein</fullName>
    </submittedName>
</protein>
<dbReference type="Proteomes" id="UP000318405">
    <property type="component" value="Unassembled WGS sequence"/>
</dbReference>
<reference evidence="3 4" key="1">
    <citation type="submission" date="2019-07" db="EMBL/GenBank/DDBJ databases">
        <title>Qingshengfaniella alkalisoli gen. nov., sp. nov., isolated from saline soil.</title>
        <authorList>
            <person name="Xu L."/>
            <person name="Huang X.-X."/>
            <person name="Sun J.-Q."/>
        </authorList>
    </citation>
    <scope>NUCLEOTIDE SEQUENCE [LARGE SCALE GENOMIC DNA]</scope>
    <source>
        <strain evidence="3 4">DSM 27279</strain>
    </source>
</reference>
<evidence type="ECO:0000313" key="4">
    <source>
        <dbReference type="Proteomes" id="UP000318405"/>
    </source>
</evidence>
<dbReference type="EMBL" id="VLTJ01000022">
    <property type="protein sequence ID" value="TSH95035.1"/>
    <property type="molecule type" value="Genomic_DNA"/>
</dbReference>
<dbReference type="RefSeq" id="WP_143948347.1">
    <property type="nucleotide sequence ID" value="NZ_BAABMB010000002.1"/>
</dbReference>
<dbReference type="AlphaFoldDB" id="A0A556ARK4"/>
<evidence type="ECO:0000313" key="3">
    <source>
        <dbReference type="EMBL" id="TSH95035.1"/>
    </source>
</evidence>
<feature type="signal peptide" evidence="2">
    <location>
        <begin position="1"/>
        <end position="25"/>
    </location>
</feature>
<dbReference type="OrthoDB" id="366726at2"/>
<gene>
    <name evidence="3" type="ORF">FOZ76_11225</name>
</gene>
<proteinExistence type="predicted"/>
<dbReference type="Pfam" id="PF13343">
    <property type="entry name" value="SBP_bac_6"/>
    <property type="match status" value="1"/>
</dbReference>
<keyword evidence="1 2" id="KW-0732">Signal</keyword>
<name>A0A556ARK4_9BURK</name>
<comment type="caution">
    <text evidence="3">The sequence shown here is derived from an EMBL/GenBank/DDBJ whole genome shotgun (WGS) entry which is preliminary data.</text>
</comment>
<dbReference type="SUPFAM" id="SSF53850">
    <property type="entry name" value="Periplasmic binding protein-like II"/>
    <property type="match status" value="1"/>
</dbReference>
<keyword evidence="4" id="KW-1185">Reference proteome</keyword>